<dbReference type="SMART" id="SM00093">
    <property type="entry name" value="SERPIN"/>
    <property type="match status" value="1"/>
</dbReference>
<evidence type="ECO:0000256" key="1">
    <source>
        <dbReference type="ARBA" id="ARBA00009500"/>
    </source>
</evidence>
<proteinExistence type="inferred from homology"/>
<reference evidence="6" key="2">
    <citation type="submission" date="2025-08" db="UniProtKB">
        <authorList>
            <consortium name="Ensembl"/>
        </authorList>
    </citation>
    <scope>IDENTIFICATION</scope>
</reference>
<evidence type="ECO:0000313" key="7">
    <source>
        <dbReference type="Proteomes" id="UP000007303"/>
    </source>
</evidence>
<dbReference type="PANTHER" id="PTHR11461:SF363">
    <property type="entry name" value="SERINE (OR CYSTEINE) PROTEINASE INHIBITOR, CLADE A (ALPHA-1 ANTIPROTEINASE, ANTITRYPSIN), MEMBER 1, LIKE PRECURSOR-RELATED"/>
    <property type="match status" value="1"/>
</dbReference>
<dbReference type="HOGENOM" id="CLU_023330_2_1_1"/>
<accession>H3C561</accession>
<dbReference type="InterPro" id="IPR000215">
    <property type="entry name" value="Serpin_fam"/>
</dbReference>
<name>H3C561_TETNG</name>
<dbReference type="AlphaFoldDB" id="H3C561"/>
<reference evidence="6" key="3">
    <citation type="submission" date="2025-09" db="UniProtKB">
        <authorList>
            <consortium name="Ensembl"/>
        </authorList>
    </citation>
    <scope>IDENTIFICATION</scope>
</reference>
<sequence length="293" mass="33162">MFRHHKGNQELILGNAAAVHQTFNPLKTYMEDIKDYYTAHVFDVDFTKPVDAAAEINKYIARNTGDMIKDQVKDLDPDTVMMLINYIFFKGEWEKPFNGNLTRKMDFHVDESTNVPVDMMMRTGRFDYYFDLDNHSSVIMLPYKGNTSMMIILPSEGKMEHVEGSISKEQILHWHNSLFRMSVELMLPKFSISADASLGEVLQEMGVTSAFSDAADFSGISQEPKLKVSKVSHRAVLDVDETGTKAAASTTIEIMPMSMPETMVVNRPFLVLILEHSTRSILFMGKVNNPASE</sequence>
<dbReference type="InterPro" id="IPR023795">
    <property type="entry name" value="Serpin_CS"/>
</dbReference>
<dbReference type="FunFam" id="2.30.39.10:FF:000003">
    <property type="entry name" value="alpha-1-antitrypsin isoform X1"/>
    <property type="match status" value="1"/>
</dbReference>
<keyword evidence="2" id="KW-0732">Signal</keyword>
<comment type="similarity">
    <text evidence="1 4">Belongs to the serpin family.</text>
</comment>
<dbReference type="PANTHER" id="PTHR11461">
    <property type="entry name" value="SERINE PROTEASE INHIBITOR, SERPIN"/>
    <property type="match status" value="1"/>
</dbReference>
<evidence type="ECO:0000256" key="3">
    <source>
        <dbReference type="ARBA" id="ARBA00023180"/>
    </source>
</evidence>
<evidence type="ECO:0000259" key="5">
    <source>
        <dbReference type="SMART" id="SM00093"/>
    </source>
</evidence>
<dbReference type="GO" id="GO:0005615">
    <property type="term" value="C:extracellular space"/>
    <property type="evidence" value="ECO:0007669"/>
    <property type="project" value="InterPro"/>
</dbReference>
<dbReference type="Gene3D" id="2.30.39.10">
    <property type="entry name" value="Alpha-1-antitrypsin, domain 1"/>
    <property type="match status" value="1"/>
</dbReference>
<dbReference type="GeneTree" id="ENSGT00940000160877"/>
<keyword evidence="3" id="KW-0325">Glycoprotein</keyword>
<keyword evidence="7" id="KW-1185">Reference proteome</keyword>
<evidence type="ECO:0000256" key="4">
    <source>
        <dbReference type="RuleBase" id="RU000411"/>
    </source>
</evidence>
<dbReference type="SUPFAM" id="SSF56574">
    <property type="entry name" value="Serpins"/>
    <property type="match status" value="1"/>
</dbReference>
<evidence type="ECO:0000313" key="6">
    <source>
        <dbReference type="Ensembl" id="ENSTNIP00000003380.1"/>
    </source>
</evidence>
<feature type="domain" description="Serpin" evidence="5">
    <location>
        <begin position="1"/>
        <end position="290"/>
    </location>
</feature>
<protein>
    <submittedName>
        <fullName evidence="6">Serpin peptidase inhibitor, clade A (alpha-1 antiproteinase, antitrypsin), member 1</fullName>
    </submittedName>
</protein>
<dbReference type="InterPro" id="IPR023796">
    <property type="entry name" value="Serpin_dom"/>
</dbReference>
<dbReference type="Proteomes" id="UP000007303">
    <property type="component" value="Unassembled WGS sequence"/>
</dbReference>
<reference evidence="7" key="1">
    <citation type="journal article" date="2004" name="Nature">
        <title>Genome duplication in the teleost fish Tetraodon nigroviridis reveals the early vertebrate proto-karyotype.</title>
        <authorList>
            <person name="Jaillon O."/>
            <person name="Aury J.-M."/>
            <person name="Brunet F."/>
            <person name="Petit J.-L."/>
            <person name="Stange-Thomann N."/>
            <person name="Mauceli E."/>
            <person name="Bouneau L."/>
            <person name="Fischer C."/>
            <person name="Ozouf-Costaz C."/>
            <person name="Bernot A."/>
            <person name="Nicaud S."/>
            <person name="Jaffe D."/>
            <person name="Fisher S."/>
            <person name="Lutfalla G."/>
            <person name="Dossat C."/>
            <person name="Segurens B."/>
            <person name="Dasilva C."/>
            <person name="Salanoubat M."/>
            <person name="Levy M."/>
            <person name="Boudet N."/>
            <person name="Castellano S."/>
            <person name="Anthouard V."/>
            <person name="Jubin C."/>
            <person name="Castelli V."/>
            <person name="Katinka M."/>
            <person name="Vacherie B."/>
            <person name="Biemont C."/>
            <person name="Skalli Z."/>
            <person name="Cattolico L."/>
            <person name="Poulain J."/>
            <person name="De Berardinis V."/>
            <person name="Cruaud C."/>
            <person name="Duprat S."/>
            <person name="Brottier P."/>
            <person name="Coutanceau J.-P."/>
            <person name="Gouzy J."/>
            <person name="Parra G."/>
            <person name="Lardier G."/>
            <person name="Chapple C."/>
            <person name="McKernan K.J."/>
            <person name="McEwan P."/>
            <person name="Bosak S."/>
            <person name="Kellis M."/>
            <person name="Volff J.-N."/>
            <person name="Guigo R."/>
            <person name="Zody M.C."/>
            <person name="Mesirov J."/>
            <person name="Lindblad-Toh K."/>
            <person name="Birren B."/>
            <person name="Nusbaum C."/>
            <person name="Kahn D."/>
            <person name="Robinson-Rechavi M."/>
            <person name="Laudet V."/>
            <person name="Schachter V."/>
            <person name="Quetier F."/>
            <person name="Saurin W."/>
            <person name="Scarpelli C."/>
            <person name="Wincker P."/>
            <person name="Lander E.S."/>
            <person name="Weissenbach J."/>
            <person name="Roest Crollius H."/>
        </authorList>
    </citation>
    <scope>NUCLEOTIDE SEQUENCE [LARGE SCALE GENOMIC DNA]</scope>
</reference>
<dbReference type="InterPro" id="IPR036186">
    <property type="entry name" value="Serpin_sf"/>
</dbReference>
<dbReference type="Pfam" id="PF00079">
    <property type="entry name" value="Serpin"/>
    <property type="match status" value="1"/>
</dbReference>
<dbReference type="Ensembl" id="ENSTNIT00000003205.1">
    <property type="protein sequence ID" value="ENSTNIP00000003380.1"/>
    <property type="gene ID" value="ENSTNIG00000009712.1"/>
</dbReference>
<dbReference type="OMA" id="HTYEDDF"/>
<dbReference type="GO" id="GO:0004867">
    <property type="term" value="F:serine-type endopeptidase inhibitor activity"/>
    <property type="evidence" value="ECO:0007669"/>
    <property type="project" value="InterPro"/>
</dbReference>
<dbReference type="FunFam" id="2.10.310.10:FF:000001">
    <property type="entry name" value="Serpin family A member 1"/>
    <property type="match status" value="1"/>
</dbReference>
<organism evidence="6 7">
    <name type="scientific">Tetraodon nigroviridis</name>
    <name type="common">Spotted green pufferfish</name>
    <name type="synonym">Chelonodon nigroviridis</name>
    <dbReference type="NCBI Taxonomy" id="99883"/>
    <lineage>
        <taxon>Eukaryota</taxon>
        <taxon>Metazoa</taxon>
        <taxon>Chordata</taxon>
        <taxon>Craniata</taxon>
        <taxon>Vertebrata</taxon>
        <taxon>Euteleostomi</taxon>
        <taxon>Actinopterygii</taxon>
        <taxon>Neopterygii</taxon>
        <taxon>Teleostei</taxon>
        <taxon>Neoteleostei</taxon>
        <taxon>Acanthomorphata</taxon>
        <taxon>Eupercaria</taxon>
        <taxon>Tetraodontiformes</taxon>
        <taxon>Tetradontoidea</taxon>
        <taxon>Tetraodontidae</taxon>
        <taxon>Tetraodon</taxon>
    </lineage>
</organism>
<dbReference type="Gene3D" id="3.30.497.10">
    <property type="entry name" value="Antithrombin, subunit I, domain 2"/>
    <property type="match status" value="1"/>
</dbReference>
<dbReference type="Gene3D" id="2.10.310.10">
    <property type="entry name" value="Serpins superfamily"/>
    <property type="match status" value="1"/>
</dbReference>
<dbReference type="InterPro" id="IPR042178">
    <property type="entry name" value="Serpin_sf_1"/>
</dbReference>
<dbReference type="PROSITE" id="PS00284">
    <property type="entry name" value="SERPIN"/>
    <property type="match status" value="1"/>
</dbReference>
<evidence type="ECO:0000256" key="2">
    <source>
        <dbReference type="ARBA" id="ARBA00022729"/>
    </source>
</evidence>
<dbReference type="InterPro" id="IPR042185">
    <property type="entry name" value="Serpin_sf_2"/>
</dbReference>